<feature type="region of interest" description="Disordered" evidence="2">
    <location>
        <begin position="1"/>
        <end position="26"/>
    </location>
</feature>
<dbReference type="AlphaFoldDB" id="A0A0S4JHG3"/>
<feature type="compositionally biased region" description="Low complexity" evidence="2">
    <location>
        <begin position="420"/>
        <end position="430"/>
    </location>
</feature>
<keyword evidence="4" id="KW-1185">Reference proteome</keyword>
<feature type="region of interest" description="Disordered" evidence="2">
    <location>
        <begin position="342"/>
        <end position="367"/>
    </location>
</feature>
<sequence length="519" mass="55645">AAPVNAGSTTVVVPGGNNAPTNSQNNSSNILITQQQATIGVAQAESVLHEALGKLLGRSDATQAFATELNTVVFKLQDVARIYSLHPVAKKEHAAAHYLAEVLPPALGIQHPLVGAAYNATKHYYVQLAKKRHDRVAASNALQTAGQYANLAIRSRVSSPDNDDDLDSLLTVMADDILKVLRASGLATDRKASEEIFSVCKQTVMDSPYRTSPTLLHRISIMEEIFKAQLKVMEHSEALSRLSTRLDESKKEMLRLVKSIKRHRNRVDLYGHQCLDAITQIRDEMVRACKGVSENFVLDKLDELKQLHVTLTKLPENGATGAEHGEEGGLLDVGSGGEWTTVLGGVTKNPLSQNAGTTEESDAQNHNVDASKAITNAKSSRVYTSPYAILGGAPNQVDEDQDEYSGSPGGKQTRSATKHGGSSSTRYSTRGRGGGGGTRPPLLTPAAVHYLETLSERPGTHGHAGLKRPETVDRLASLMPRLANSAVARNHNPVRSYSQQVQKASSASLAATVLATKNV</sequence>
<feature type="region of interest" description="Disordered" evidence="2">
    <location>
        <begin position="390"/>
        <end position="443"/>
    </location>
</feature>
<evidence type="ECO:0000256" key="2">
    <source>
        <dbReference type="SAM" id="MobiDB-lite"/>
    </source>
</evidence>
<dbReference type="Proteomes" id="UP000051952">
    <property type="component" value="Unassembled WGS sequence"/>
</dbReference>
<gene>
    <name evidence="3" type="ORF">BSAL_16770</name>
</gene>
<organism evidence="3 4">
    <name type="scientific">Bodo saltans</name>
    <name type="common">Flagellated protozoan</name>
    <dbReference type="NCBI Taxonomy" id="75058"/>
    <lineage>
        <taxon>Eukaryota</taxon>
        <taxon>Discoba</taxon>
        <taxon>Euglenozoa</taxon>
        <taxon>Kinetoplastea</taxon>
        <taxon>Metakinetoplastina</taxon>
        <taxon>Eubodonida</taxon>
        <taxon>Bodonidae</taxon>
        <taxon>Bodo</taxon>
    </lineage>
</organism>
<dbReference type="VEuPathDB" id="TriTrypDB:BSAL_16770"/>
<evidence type="ECO:0000256" key="1">
    <source>
        <dbReference type="SAM" id="Coils"/>
    </source>
</evidence>
<protein>
    <submittedName>
        <fullName evidence="3">Uncharacterized protein</fullName>
    </submittedName>
</protein>
<proteinExistence type="predicted"/>
<feature type="non-terminal residue" evidence="3">
    <location>
        <position position="1"/>
    </location>
</feature>
<evidence type="ECO:0000313" key="4">
    <source>
        <dbReference type="Proteomes" id="UP000051952"/>
    </source>
</evidence>
<feature type="compositionally biased region" description="Polar residues" evidence="2">
    <location>
        <begin position="349"/>
        <end position="367"/>
    </location>
</feature>
<evidence type="ECO:0000313" key="3">
    <source>
        <dbReference type="EMBL" id="CUG88684.1"/>
    </source>
</evidence>
<name>A0A0S4JHG3_BODSA</name>
<accession>A0A0S4JHG3</accession>
<keyword evidence="1" id="KW-0175">Coiled coil</keyword>
<feature type="coiled-coil region" evidence="1">
    <location>
        <begin position="232"/>
        <end position="266"/>
    </location>
</feature>
<dbReference type="EMBL" id="CYKH01001668">
    <property type="protein sequence ID" value="CUG88684.1"/>
    <property type="molecule type" value="Genomic_DNA"/>
</dbReference>
<feature type="compositionally biased region" description="Polar residues" evidence="2">
    <location>
        <begin position="1"/>
        <end position="11"/>
    </location>
</feature>
<reference evidence="4" key="1">
    <citation type="submission" date="2015-09" db="EMBL/GenBank/DDBJ databases">
        <authorList>
            <consortium name="Pathogen Informatics"/>
        </authorList>
    </citation>
    <scope>NUCLEOTIDE SEQUENCE [LARGE SCALE GENOMIC DNA]</scope>
    <source>
        <strain evidence="4">Lake Konstanz</strain>
    </source>
</reference>